<dbReference type="AlphaFoldDB" id="A0A4Y2GIG7"/>
<evidence type="ECO:0000313" key="2">
    <source>
        <dbReference type="Proteomes" id="UP000499080"/>
    </source>
</evidence>
<protein>
    <submittedName>
        <fullName evidence="1">Uncharacterized protein</fullName>
    </submittedName>
</protein>
<comment type="caution">
    <text evidence="1">The sequence shown here is derived from an EMBL/GenBank/DDBJ whole genome shotgun (WGS) entry which is preliminary data.</text>
</comment>
<dbReference type="EMBL" id="BGPR01001374">
    <property type="protein sequence ID" value="GBM52338.1"/>
    <property type="molecule type" value="Genomic_DNA"/>
</dbReference>
<dbReference type="Proteomes" id="UP000499080">
    <property type="component" value="Unassembled WGS sequence"/>
</dbReference>
<proteinExistence type="predicted"/>
<reference evidence="1 2" key="1">
    <citation type="journal article" date="2019" name="Sci. Rep.">
        <title>Orb-weaving spider Araneus ventricosus genome elucidates the spidroin gene catalogue.</title>
        <authorList>
            <person name="Kono N."/>
            <person name="Nakamura H."/>
            <person name="Ohtoshi R."/>
            <person name="Moran D.A.P."/>
            <person name="Shinohara A."/>
            <person name="Yoshida Y."/>
            <person name="Fujiwara M."/>
            <person name="Mori M."/>
            <person name="Tomita M."/>
            <person name="Arakawa K."/>
        </authorList>
    </citation>
    <scope>NUCLEOTIDE SEQUENCE [LARGE SCALE GENOMIC DNA]</scope>
</reference>
<keyword evidence="2" id="KW-1185">Reference proteome</keyword>
<sequence length="58" mass="6121">MFAGTSGHETLLSQNMKADCKLNCLSQAQAGSVTVMFAGTSGHETLLSQNMKADCKLN</sequence>
<feature type="non-terminal residue" evidence="1">
    <location>
        <position position="58"/>
    </location>
</feature>
<organism evidence="1 2">
    <name type="scientific">Araneus ventricosus</name>
    <name type="common">Orbweaver spider</name>
    <name type="synonym">Epeira ventricosa</name>
    <dbReference type="NCBI Taxonomy" id="182803"/>
    <lineage>
        <taxon>Eukaryota</taxon>
        <taxon>Metazoa</taxon>
        <taxon>Ecdysozoa</taxon>
        <taxon>Arthropoda</taxon>
        <taxon>Chelicerata</taxon>
        <taxon>Arachnida</taxon>
        <taxon>Araneae</taxon>
        <taxon>Araneomorphae</taxon>
        <taxon>Entelegynae</taxon>
        <taxon>Araneoidea</taxon>
        <taxon>Araneidae</taxon>
        <taxon>Araneus</taxon>
    </lineage>
</organism>
<name>A0A4Y2GIG7_ARAVE</name>
<gene>
    <name evidence="1" type="ORF">AVEN_229568_1</name>
</gene>
<accession>A0A4Y2GIG7</accession>
<evidence type="ECO:0000313" key="1">
    <source>
        <dbReference type="EMBL" id="GBM52338.1"/>
    </source>
</evidence>